<evidence type="ECO:0000313" key="2">
    <source>
        <dbReference type="Proteomes" id="UP000886998"/>
    </source>
</evidence>
<organism evidence="1 2">
    <name type="scientific">Trichonephila inaurata madagascariensis</name>
    <dbReference type="NCBI Taxonomy" id="2747483"/>
    <lineage>
        <taxon>Eukaryota</taxon>
        <taxon>Metazoa</taxon>
        <taxon>Ecdysozoa</taxon>
        <taxon>Arthropoda</taxon>
        <taxon>Chelicerata</taxon>
        <taxon>Arachnida</taxon>
        <taxon>Araneae</taxon>
        <taxon>Araneomorphae</taxon>
        <taxon>Entelegynae</taxon>
        <taxon>Araneoidea</taxon>
        <taxon>Nephilidae</taxon>
        <taxon>Trichonephila</taxon>
        <taxon>Trichonephila inaurata</taxon>
    </lineage>
</organism>
<protein>
    <submittedName>
        <fullName evidence="1">Uncharacterized protein</fullName>
    </submittedName>
</protein>
<gene>
    <name evidence="1" type="ORF">TNIN_208391</name>
</gene>
<comment type="caution">
    <text evidence="1">The sequence shown here is derived from an EMBL/GenBank/DDBJ whole genome shotgun (WGS) entry which is preliminary data.</text>
</comment>
<dbReference type="Proteomes" id="UP000886998">
    <property type="component" value="Unassembled WGS sequence"/>
</dbReference>
<reference evidence="1" key="1">
    <citation type="submission" date="2020-08" db="EMBL/GenBank/DDBJ databases">
        <title>Multicomponent nature underlies the extraordinary mechanical properties of spider dragline silk.</title>
        <authorList>
            <person name="Kono N."/>
            <person name="Nakamura H."/>
            <person name="Mori M."/>
            <person name="Yoshida Y."/>
            <person name="Ohtoshi R."/>
            <person name="Malay A.D."/>
            <person name="Moran D.A.P."/>
            <person name="Tomita M."/>
            <person name="Numata K."/>
            <person name="Arakawa K."/>
        </authorList>
    </citation>
    <scope>NUCLEOTIDE SEQUENCE</scope>
</reference>
<sequence>MQAENRKSVNKWRTQARGYKTGDVGTLQLIQIPAGLKSKTKFPGPYKIVKLKPKIRYGIQSRKSRETHHYHHNSQSYDYVVRTNLKKN</sequence>
<keyword evidence="2" id="KW-1185">Reference proteome</keyword>
<name>A0A8X6WYX6_9ARAC</name>
<accession>A0A8X6WYX6</accession>
<proteinExistence type="predicted"/>
<dbReference type="AlphaFoldDB" id="A0A8X6WYX6"/>
<evidence type="ECO:0000313" key="1">
    <source>
        <dbReference type="EMBL" id="GFY43927.1"/>
    </source>
</evidence>
<dbReference type="EMBL" id="BMAV01003943">
    <property type="protein sequence ID" value="GFY43927.1"/>
    <property type="molecule type" value="Genomic_DNA"/>
</dbReference>